<dbReference type="SUPFAM" id="SSF52540">
    <property type="entry name" value="P-loop containing nucleoside triphosphate hydrolases"/>
    <property type="match status" value="2"/>
</dbReference>
<evidence type="ECO:0000256" key="7">
    <source>
        <dbReference type="ARBA" id="ARBA00022806"/>
    </source>
</evidence>
<dbReference type="GO" id="GO:0046872">
    <property type="term" value="F:metal ion binding"/>
    <property type="evidence" value="ECO:0007669"/>
    <property type="project" value="UniProtKB-UniRule"/>
</dbReference>
<dbReference type="InterPro" id="IPR014013">
    <property type="entry name" value="Helic_SF1/SF2_ATP-bd_DinG/Rad3"/>
</dbReference>
<sequence length="913" mass="103443">MTTVTLRGIPVTFPFEPYEIQKEYMEKVIECLQNQTNGVLESPTGTGKTLSLLCASLAWITAKKAQCQAQYRTMTVGGGEDDFLKSLQEDIDQKVGTSKQSTDTYFGVPTIIYASRTHSQLAQAMQELKRTAYAHVKAVVIGSREQMCIHPEVLKEENNFAKVNMCRLKVRSKSCHFNLRVEKMKSHPCVTESPIMDIEDLISMGKSKGFCPYYMSKELKEEADVVFMPYNYLIDPRVRNTIGVELINCIVILDEAHNIERICEESASKQITSTDITLCIEEVTEVMKALTEGSILDMTDESVDFSAEDLCTLKQMLLDFEKVLDNIEVKLPLANGTTFDGDYIFEIFKKAGIGFENVVVLENTIDKVVQFLQTTQNGPFQRKGTGLETFVALLRIVFIENQDQFKAKMKKCYKVHITVEEPKRNTGNDWLSKGQFTKKVGGRVLNFWCFSPGFGMRLLMGSGVKCIILTSGTLAPLKPLISELELNVQVRLENPHIIKDNQIVVKILNKGPDGVELNSSFQNRDNPAYISSLGRTILNLSRIIPNGLLIFFPSYPIMQKCQLQWQEEGLWGNISDQKAIYVEPKQKEAFTAAMNEYYARIQNPEYKGAIFMGVCRGKISEGLDFADMNGRAVILTGLPYPPLKDPKIVLKRQYLDICRVDDREFLSGDDWYSLEATRAVNQAMGRVIRHRYDYGAIILLDSRFSYGRIRSNLSLWLRERIRLANNFGEAIRDLRDFFRFADANLPAPKAKSRITTVNTTPAEFEATGTYSRRGNFDFSTSSACSSINDSSASSSSSSNTVKIYSRDSNNGGVKRKRITIVSANNSPQKSGPKETDIQQYIAVVRNTLEAQDFKAFVAALKQYRDTENFDDLISQLDKIFLLKFSVRYVIQGLSPYIREQHKSDFGKYWERMR</sequence>
<name>A0A8K0CF66_IGNLU</name>
<keyword evidence="6 17" id="KW-0378">Hydrolase</keyword>
<keyword evidence="9 17" id="KW-0408">Iron</keyword>
<dbReference type="Pfam" id="PF23109">
    <property type="entry name" value="ARCH_RTEL1"/>
    <property type="match status" value="1"/>
</dbReference>
<proteinExistence type="inferred from homology"/>
<evidence type="ECO:0000313" key="21">
    <source>
        <dbReference type="Proteomes" id="UP000801492"/>
    </source>
</evidence>
<dbReference type="InterPro" id="IPR030845">
    <property type="entry name" value="RTEL1"/>
</dbReference>
<gene>
    <name evidence="20" type="ORF">ILUMI_21698</name>
</gene>
<evidence type="ECO:0000256" key="18">
    <source>
        <dbReference type="SAM" id="MobiDB-lite"/>
    </source>
</evidence>
<evidence type="ECO:0000256" key="5">
    <source>
        <dbReference type="ARBA" id="ARBA00022763"/>
    </source>
</evidence>
<evidence type="ECO:0000259" key="19">
    <source>
        <dbReference type="PROSITE" id="PS51193"/>
    </source>
</evidence>
<dbReference type="Pfam" id="PF04851">
    <property type="entry name" value="ResIII"/>
    <property type="match status" value="1"/>
</dbReference>
<dbReference type="GO" id="GO:0003678">
    <property type="term" value="F:DNA helicase activity"/>
    <property type="evidence" value="ECO:0007669"/>
    <property type="project" value="UniProtKB-UniRule"/>
</dbReference>
<comment type="similarity">
    <text evidence="17">Belongs to the helicase family. RAD3/XPD subfamily.</text>
</comment>
<dbReference type="FunFam" id="3.40.50.300:FF:000691">
    <property type="entry name" value="Regulator of telomere elongation helicase 1"/>
    <property type="match status" value="1"/>
</dbReference>
<dbReference type="Pfam" id="PF13307">
    <property type="entry name" value="Helicase_C_2"/>
    <property type="match status" value="1"/>
</dbReference>
<dbReference type="GO" id="GO:0003677">
    <property type="term" value="F:DNA binding"/>
    <property type="evidence" value="ECO:0007669"/>
    <property type="project" value="UniProtKB-UniRule"/>
</dbReference>
<dbReference type="FunFam" id="3.40.50.300:FF:000431">
    <property type="entry name" value="Regulator of telomere elongation helicase 1"/>
    <property type="match status" value="1"/>
</dbReference>
<evidence type="ECO:0000256" key="11">
    <source>
        <dbReference type="ARBA" id="ARBA00023125"/>
    </source>
</evidence>
<feature type="binding site" evidence="17">
    <location>
        <position position="175"/>
    </location>
    <ligand>
        <name>[4Fe-4S] cluster</name>
        <dbReference type="ChEBI" id="CHEBI:49883"/>
    </ligand>
</feature>
<evidence type="ECO:0000256" key="13">
    <source>
        <dbReference type="ARBA" id="ARBA00023235"/>
    </source>
</evidence>
<dbReference type="GO" id="GO:0070182">
    <property type="term" value="F:DNA polymerase binding"/>
    <property type="evidence" value="ECO:0007669"/>
    <property type="project" value="TreeGrafter"/>
</dbReference>
<comment type="function">
    <text evidence="17">A probable ATP-dependent DNA helicase implicated in DNA repair and the maintenance of genomic stability. Acts as an anti-recombinase to counteract toxic recombination and limit crossover during meiosis. Regulates meiotic recombination and crossover homeostasis by physically dissociating strand invasion events and thereby promotes noncrossover repair by meiotic synthesis dependent strand annealing (SDSA) as well as disassembly of D loop recombination intermediates.</text>
</comment>
<protein>
    <recommendedName>
        <fullName evidence="16 17">Regulator of telomere elongation helicase 1 homolog</fullName>
        <ecNumber evidence="17">5.6.2.-</ecNumber>
    </recommendedName>
</protein>
<dbReference type="CDD" id="cd18788">
    <property type="entry name" value="SF2_C_XPD"/>
    <property type="match status" value="1"/>
</dbReference>
<evidence type="ECO:0000256" key="17">
    <source>
        <dbReference type="HAMAP-Rule" id="MF_03065"/>
    </source>
</evidence>
<dbReference type="EMBL" id="VTPC01090165">
    <property type="protein sequence ID" value="KAF2884481.1"/>
    <property type="molecule type" value="Genomic_DNA"/>
</dbReference>
<keyword evidence="21" id="KW-1185">Reference proteome</keyword>
<keyword evidence="3 17" id="KW-0479">Metal-binding</keyword>
<dbReference type="InterPro" id="IPR027417">
    <property type="entry name" value="P-loop_NTPase"/>
</dbReference>
<dbReference type="InterPro" id="IPR010614">
    <property type="entry name" value="RAD3-like_helicase_DEAD"/>
</dbReference>
<reference evidence="20" key="1">
    <citation type="submission" date="2019-08" db="EMBL/GenBank/DDBJ databases">
        <title>The genome of the North American firefly Photinus pyralis.</title>
        <authorList>
            <consortium name="Photinus pyralis genome working group"/>
            <person name="Fallon T.R."/>
            <person name="Sander Lower S.E."/>
            <person name="Weng J.-K."/>
        </authorList>
    </citation>
    <scope>NUCLEOTIDE SEQUENCE</scope>
    <source>
        <strain evidence="20">TRF0915ILg1</strain>
        <tissue evidence="20">Whole body</tissue>
    </source>
</reference>
<comment type="subcellular location">
    <subcellularLocation>
        <location evidence="1 17">Nucleus</location>
    </subcellularLocation>
</comment>
<comment type="caution">
    <text evidence="20">The sequence shown here is derived from an EMBL/GenBank/DDBJ whole genome shotgun (WGS) entry which is preliminary data.</text>
</comment>
<dbReference type="InterPro" id="IPR014001">
    <property type="entry name" value="Helicase_ATP-bd"/>
</dbReference>
<accession>A0A8K0CF66</accession>
<dbReference type="GO" id="GO:0005634">
    <property type="term" value="C:nucleus"/>
    <property type="evidence" value="ECO:0007669"/>
    <property type="project" value="UniProtKB-SubCell"/>
</dbReference>
<feature type="region of interest" description="Disordered" evidence="18">
    <location>
        <begin position="815"/>
        <end position="834"/>
    </location>
</feature>
<evidence type="ECO:0000256" key="12">
    <source>
        <dbReference type="ARBA" id="ARBA00023204"/>
    </source>
</evidence>
<dbReference type="NCBIfam" id="TIGR00604">
    <property type="entry name" value="rad3"/>
    <property type="match status" value="1"/>
</dbReference>
<dbReference type="Proteomes" id="UP000801492">
    <property type="component" value="Unassembled WGS sequence"/>
</dbReference>
<dbReference type="Gene3D" id="3.40.50.300">
    <property type="entry name" value="P-loop containing nucleotide triphosphate hydrolases"/>
    <property type="match status" value="2"/>
</dbReference>
<keyword evidence="7 17" id="KW-0347">Helicase</keyword>
<dbReference type="InterPro" id="IPR006554">
    <property type="entry name" value="Helicase-like_DEXD_c2"/>
</dbReference>
<keyword evidence="5 17" id="KW-0227">DNA damage</keyword>
<feature type="binding site" evidence="17">
    <location>
        <position position="211"/>
    </location>
    <ligand>
        <name>[4Fe-4S] cluster</name>
        <dbReference type="ChEBI" id="CHEBI:49883"/>
    </ligand>
</feature>
<dbReference type="GO" id="GO:0051539">
    <property type="term" value="F:4 iron, 4 sulfur cluster binding"/>
    <property type="evidence" value="ECO:0007669"/>
    <property type="project" value="UniProtKB-UniRule"/>
</dbReference>
<feature type="binding site" evidence="17">
    <location>
        <position position="166"/>
    </location>
    <ligand>
        <name>[4Fe-4S] cluster</name>
        <dbReference type="ChEBI" id="CHEBI:49883"/>
    </ligand>
</feature>
<dbReference type="CDD" id="cd17970">
    <property type="entry name" value="DEAHc_FancJ"/>
    <property type="match status" value="1"/>
</dbReference>
<dbReference type="GO" id="GO:0016818">
    <property type="term" value="F:hydrolase activity, acting on acid anhydrides, in phosphorus-containing anhydrides"/>
    <property type="evidence" value="ECO:0007669"/>
    <property type="project" value="InterPro"/>
</dbReference>
<organism evidence="20 21">
    <name type="scientific">Ignelater luminosus</name>
    <name type="common">Cucubano</name>
    <name type="synonym">Pyrophorus luminosus</name>
    <dbReference type="NCBI Taxonomy" id="2038154"/>
    <lineage>
        <taxon>Eukaryota</taxon>
        <taxon>Metazoa</taxon>
        <taxon>Ecdysozoa</taxon>
        <taxon>Arthropoda</taxon>
        <taxon>Hexapoda</taxon>
        <taxon>Insecta</taxon>
        <taxon>Pterygota</taxon>
        <taxon>Neoptera</taxon>
        <taxon>Endopterygota</taxon>
        <taxon>Coleoptera</taxon>
        <taxon>Polyphaga</taxon>
        <taxon>Elateriformia</taxon>
        <taxon>Elateroidea</taxon>
        <taxon>Elateridae</taxon>
        <taxon>Agrypninae</taxon>
        <taxon>Pyrophorini</taxon>
        <taxon>Ignelater</taxon>
    </lineage>
</organism>
<dbReference type="InterPro" id="IPR057498">
    <property type="entry name" value="Rtel1_ARCH"/>
</dbReference>
<dbReference type="GO" id="GO:0006310">
    <property type="term" value="P:DNA recombination"/>
    <property type="evidence" value="ECO:0007669"/>
    <property type="project" value="InterPro"/>
</dbReference>
<dbReference type="Gene3D" id="1.20.1160.20">
    <property type="match status" value="1"/>
</dbReference>
<keyword evidence="12 17" id="KW-0234">DNA repair</keyword>
<evidence type="ECO:0000313" key="20">
    <source>
        <dbReference type="EMBL" id="KAF2884481.1"/>
    </source>
</evidence>
<dbReference type="GO" id="GO:0045910">
    <property type="term" value="P:negative regulation of DNA recombination"/>
    <property type="evidence" value="ECO:0007669"/>
    <property type="project" value="TreeGrafter"/>
</dbReference>
<dbReference type="Pfam" id="PF23116">
    <property type="entry name" value="HHD_RTEL1"/>
    <property type="match status" value="1"/>
</dbReference>
<evidence type="ECO:0000256" key="14">
    <source>
        <dbReference type="ARBA" id="ARBA00023242"/>
    </source>
</evidence>
<evidence type="ECO:0000256" key="6">
    <source>
        <dbReference type="ARBA" id="ARBA00022801"/>
    </source>
</evidence>
<feature type="binding site" evidence="17">
    <location>
        <position position="148"/>
    </location>
    <ligand>
        <name>[4Fe-4S] cluster</name>
        <dbReference type="ChEBI" id="CHEBI:49883"/>
    </ligand>
</feature>
<keyword evidence="10 17" id="KW-0411">Iron-sulfur</keyword>
<dbReference type="PANTHER" id="PTHR11472:SF34">
    <property type="entry name" value="REGULATOR OF TELOMERE ELONGATION HELICASE 1"/>
    <property type="match status" value="1"/>
</dbReference>
<evidence type="ECO:0000256" key="3">
    <source>
        <dbReference type="ARBA" id="ARBA00022723"/>
    </source>
</evidence>
<keyword evidence="8 17" id="KW-0067">ATP-binding</keyword>
<dbReference type="PROSITE" id="PS51193">
    <property type="entry name" value="HELICASE_ATP_BIND_2"/>
    <property type="match status" value="1"/>
</dbReference>
<dbReference type="GO" id="GO:1904430">
    <property type="term" value="P:negative regulation of t-circle formation"/>
    <property type="evidence" value="ECO:0007669"/>
    <property type="project" value="TreeGrafter"/>
</dbReference>
<evidence type="ECO:0000256" key="4">
    <source>
        <dbReference type="ARBA" id="ARBA00022741"/>
    </source>
</evidence>
<dbReference type="GO" id="GO:0010569">
    <property type="term" value="P:regulation of double-strand break repair via homologous recombination"/>
    <property type="evidence" value="ECO:0007669"/>
    <property type="project" value="UniProtKB-UniRule"/>
</dbReference>
<keyword evidence="14 17" id="KW-0539">Nucleus</keyword>
<keyword evidence="2 17" id="KW-0004">4Fe-4S</keyword>
<dbReference type="SMART" id="SM00487">
    <property type="entry name" value="DEXDc"/>
    <property type="match status" value="1"/>
</dbReference>
<dbReference type="GO" id="GO:0006260">
    <property type="term" value="P:DNA replication"/>
    <property type="evidence" value="ECO:0007669"/>
    <property type="project" value="InterPro"/>
</dbReference>
<comment type="catalytic activity">
    <reaction evidence="15 17">
        <text>ATP + H2O = ADP + phosphate + H(+)</text>
        <dbReference type="Rhea" id="RHEA:13065"/>
        <dbReference type="ChEBI" id="CHEBI:15377"/>
        <dbReference type="ChEBI" id="CHEBI:15378"/>
        <dbReference type="ChEBI" id="CHEBI:30616"/>
        <dbReference type="ChEBI" id="CHEBI:43474"/>
        <dbReference type="ChEBI" id="CHEBI:456216"/>
    </reaction>
</comment>
<dbReference type="OrthoDB" id="19182at2759"/>
<dbReference type="InterPro" id="IPR006555">
    <property type="entry name" value="ATP-dep_Helicase_C"/>
</dbReference>
<keyword evidence="11 17" id="KW-0238">DNA-binding</keyword>
<dbReference type="InterPro" id="IPR006935">
    <property type="entry name" value="Helicase/UvrB_N"/>
</dbReference>
<dbReference type="PANTHER" id="PTHR11472">
    <property type="entry name" value="DNA REPAIR DEAD HELICASE RAD3/XP-D SUBFAMILY MEMBER"/>
    <property type="match status" value="1"/>
</dbReference>
<evidence type="ECO:0000256" key="2">
    <source>
        <dbReference type="ARBA" id="ARBA00022485"/>
    </source>
</evidence>
<keyword evidence="13 17" id="KW-0413">Isomerase</keyword>
<evidence type="ECO:0000256" key="15">
    <source>
        <dbReference type="ARBA" id="ARBA00049360"/>
    </source>
</evidence>
<dbReference type="AlphaFoldDB" id="A0A8K0CF66"/>
<dbReference type="GO" id="GO:0090657">
    <property type="term" value="P:telomeric loop disassembly"/>
    <property type="evidence" value="ECO:0007669"/>
    <property type="project" value="TreeGrafter"/>
</dbReference>
<dbReference type="EC" id="5.6.2.-" evidence="17"/>
<evidence type="ECO:0000256" key="1">
    <source>
        <dbReference type="ARBA" id="ARBA00004123"/>
    </source>
</evidence>
<dbReference type="SMART" id="SM00491">
    <property type="entry name" value="HELICc2"/>
    <property type="match status" value="1"/>
</dbReference>
<dbReference type="InterPro" id="IPR013020">
    <property type="entry name" value="Rad3/Chl1-like"/>
</dbReference>
<dbReference type="GO" id="GO:0005524">
    <property type="term" value="F:ATP binding"/>
    <property type="evidence" value="ECO:0007669"/>
    <property type="project" value="UniProtKB-UniRule"/>
</dbReference>
<evidence type="ECO:0000256" key="8">
    <source>
        <dbReference type="ARBA" id="ARBA00022840"/>
    </source>
</evidence>
<feature type="domain" description="Helicase ATP-binding" evidence="19">
    <location>
        <begin position="7"/>
        <end position="317"/>
    </location>
</feature>
<keyword evidence="4 17" id="KW-0547">Nucleotide-binding</keyword>
<dbReference type="SMART" id="SM00488">
    <property type="entry name" value="DEXDc2"/>
    <property type="match status" value="1"/>
</dbReference>
<evidence type="ECO:0000256" key="16">
    <source>
        <dbReference type="ARBA" id="ARBA00073810"/>
    </source>
</evidence>
<dbReference type="InterPro" id="IPR045028">
    <property type="entry name" value="DinG/Rad3-like"/>
</dbReference>
<feature type="compositionally biased region" description="Low complexity" evidence="18">
    <location>
        <begin position="787"/>
        <end position="800"/>
    </location>
</feature>
<evidence type="ECO:0000256" key="10">
    <source>
        <dbReference type="ARBA" id="ARBA00023014"/>
    </source>
</evidence>
<dbReference type="Pfam" id="PF06733">
    <property type="entry name" value="DEAD_2"/>
    <property type="match status" value="1"/>
</dbReference>
<dbReference type="HAMAP" id="MF_03065">
    <property type="entry name" value="RTEL1"/>
    <property type="match status" value="1"/>
</dbReference>
<dbReference type="GO" id="GO:0006281">
    <property type="term" value="P:DNA repair"/>
    <property type="evidence" value="ECO:0007669"/>
    <property type="project" value="UniProtKB-UniRule"/>
</dbReference>
<feature type="region of interest" description="Disordered" evidence="18">
    <location>
        <begin position="787"/>
        <end position="810"/>
    </location>
</feature>
<evidence type="ECO:0000256" key="9">
    <source>
        <dbReference type="ARBA" id="ARBA00023004"/>
    </source>
</evidence>